<dbReference type="RefSeq" id="XP_020307458.1">
    <property type="nucleotide sequence ID" value="XM_020449087.1"/>
</dbReference>
<organism evidence="2">
    <name type="scientific">Loa loa</name>
    <name type="common">Eye worm</name>
    <name type="synonym">Filaria loa</name>
    <dbReference type="NCBI Taxonomy" id="7209"/>
    <lineage>
        <taxon>Eukaryota</taxon>
        <taxon>Metazoa</taxon>
        <taxon>Ecdysozoa</taxon>
        <taxon>Nematoda</taxon>
        <taxon>Chromadorea</taxon>
        <taxon>Rhabditida</taxon>
        <taxon>Spirurina</taxon>
        <taxon>Spiruromorpha</taxon>
        <taxon>Filarioidea</taxon>
        <taxon>Onchocercidae</taxon>
        <taxon>Loa</taxon>
    </lineage>
</organism>
<accession>A0A1S0ULR9</accession>
<name>A0A1S0ULR9_LOALO</name>
<dbReference type="KEGG" id="loa:LOAG_16433"/>
<dbReference type="GeneID" id="31251389"/>
<feature type="region of interest" description="Disordered" evidence="1">
    <location>
        <begin position="171"/>
        <end position="193"/>
    </location>
</feature>
<proteinExistence type="predicted"/>
<evidence type="ECO:0000313" key="2">
    <source>
        <dbReference type="EMBL" id="EJD76672.1"/>
    </source>
</evidence>
<dbReference type="InParanoid" id="A0A1S0ULR9"/>
<dbReference type="EMBL" id="JH712068">
    <property type="protein sequence ID" value="EJD76672.1"/>
    <property type="molecule type" value="Genomic_DNA"/>
</dbReference>
<sequence length="308" mass="33029">MDSPTTLKHRRRYKFNKKLGKYVRIKKPRLEQIHKQNISLTTPTIDSTFNIYVTNHATTVTNNISSSIISDISNTSFTEETIEKSFMWNIFAPCSSDTFIAKSATSTTTTITPTTALTTTTPTTKATIAKSTATATTTTTVTTIPTITIATTATTTTATTIPTITIATTTTTTTTTAPPPLTMATTTTSTTSTKTATTTTTAIPLIVTGSSISLKRTSLLDRLLQQKRQHQSFVVLPTTRPLTLPLLSSPSQPLLQIPLSPLSILGSLVPSTFPSSLLSSTPIPLPSVPVRLQLPNMGKNADLSKKKV</sequence>
<dbReference type="AlphaFoldDB" id="A0A1S0ULR9"/>
<gene>
    <name evidence="2" type="ORF">LOAG_16433</name>
</gene>
<dbReference type="CTD" id="31251389"/>
<reference evidence="2" key="1">
    <citation type="submission" date="2012-04" db="EMBL/GenBank/DDBJ databases">
        <title>The Genome Sequence of Loa loa.</title>
        <authorList>
            <consortium name="The Broad Institute Genome Sequencing Platform"/>
            <consortium name="Broad Institute Genome Sequencing Center for Infectious Disease"/>
            <person name="Nutman T.B."/>
            <person name="Fink D.L."/>
            <person name="Russ C."/>
            <person name="Young S."/>
            <person name="Zeng Q."/>
            <person name="Gargeya S."/>
            <person name="Alvarado L."/>
            <person name="Berlin A."/>
            <person name="Chapman S.B."/>
            <person name="Chen Z."/>
            <person name="Freedman E."/>
            <person name="Gellesch M."/>
            <person name="Goldberg J."/>
            <person name="Griggs A."/>
            <person name="Gujja S."/>
            <person name="Heilman E.R."/>
            <person name="Heiman D."/>
            <person name="Howarth C."/>
            <person name="Mehta T."/>
            <person name="Neiman D."/>
            <person name="Pearson M."/>
            <person name="Roberts A."/>
            <person name="Saif S."/>
            <person name="Shea T."/>
            <person name="Shenoy N."/>
            <person name="Sisk P."/>
            <person name="Stolte C."/>
            <person name="Sykes S."/>
            <person name="White J."/>
            <person name="Yandava C."/>
            <person name="Haas B."/>
            <person name="Henn M.R."/>
            <person name="Nusbaum C."/>
            <person name="Birren B."/>
        </authorList>
    </citation>
    <scope>NUCLEOTIDE SEQUENCE [LARGE SCALE GENOMIC DNA]</scope>
</reference>
<protein>
    <submittedName>
        <fullName evidence="2">Uncharacterized protein</fullName>
    </submittedName>
</protein>
<evidence type="ECO:0000256" key="1">
    <source>
        <dbReference type="SAM" id="MobiDB-lite"/>
    </source>
</evidence>